<evidence type="ECO:0000313" key="2">
    <source>
        <dbReference type="EMBL" id="KPI39550.1"/>
    </source>
</evidence>
<dbReference type="Pfam" id="PF11957">
    <property type="entry name" value="efThoc1"/>
    <property type="match status" value="1"/>
</dbReference>
<feature type="compositionally biased region" description="Acidic residues" evidence="1">
    <location>
        <begin position="681"/>
        <end position="697"/>
    </location>
</feature>
<dbReference type="VEuPathDB" id="FungiDB:AB675_3479"/>
<dbReference type="EMBL" id="LFJN01000014">
    <property type="protein sequence ID" value="KPI39550.1"/>
    <property type="molecule type" value="Genomic_DNA"/>
</dbReference>
<dbReference type="GeneID" id="28735411"/>
<dbReference type="GO" id="GO:0000445">
    <property type="term" value="C:THO complex part of transcription export complex"/>
    <property type="evidence" value="ECO:0007669"/>
    <property type="project" value="TreeGrafter"/>
</dbReference>
<dbReference type="OrthoDB" id="10257415at2759"/>
<comment type="caution">
    <text evidence="2">The sequence shown here is derived from an EMBL/GenBank/DDBJ whole genome shotgun (WGS) entry which is preliminary data.</text>
</comment>
<evidence type="ECO:0000256" key="1">
    <source>
        <dbReference type="SAM" id="MobiDB-lite"/>
    </source>
</evidence>
<protein>
    <submittedName>
        <fullName evidence="2">THO complex subunit 1</fullName>
    </submittedName>
</protein>
<evidence type="ECO:0000313" key="3">
    <source>
        <dbReference type="Proteomes" id="UP000038010"/>
    </source>
</evidence>
<sequence>MSSDEVAACRQCLESHLQSLVDRRGSSRDSAVSDGECGNLLEDIRRIWTRHNNVQWTVDHSPVDTALRELLFDLISAISITEPAFIEVWYLLDITTILADHGLSEPASNFLMIENLLDSQTVSGCRRVFDYLESRRERLTAKNFDRKTLVILRCCNELLRRLSRAEDTVFCGRVFIFLFQSFPLGDRSSVNLRGVFHTENVTHFDADQKPSADAVKPMDVDVEGGFPSSSGARTPASGVDVDTTQKTGRNTPLPARSKPDTKLAPPDLDSLYPQFWSLQNLFSQPTTLFEPTGLKQFKDGMAAVLACFKALSANTASSSAAPDRGTKRKRGETDGATTSQPYNPKYLTNRDLFDLEVHDVAFRRHILAQALIMLDFLLSLSPSAKAKNQGLTNNSVLYGFTLSDEDVKYCQTTRNAIAGFLQQQGPGNDGKSYYRMVDTVLSRDKNWARWKASACPPIQKPAVGVDVFMTSQRSLLETTGKRPFPNPPGAQDFDFLAHAEPLEALKHPSQREDIRSLEDYYNEIEAAKLDEDFATDEEKKELQEKIQGSLWRALRASALVGRRFELCEKIKDGVNTKALKGEETPPAEEVEAEPVQSEAEEVKPSTNGHASATEDVGSAAGTPIPQIDGADDAPQANGEDIAESQAENEGEDDAEFAPPGAMDIDDGGISGAPEVDVPVPADEEPAQIDDGTAEEAA</sequence>
<feature type="region of interest" description="Disordered" evidence="1">
    <location>
        <begin position="223"/>
        <end position="265"/>
    </location>
</feature>
<keyword evidence="3" id="KW-1185">Reference proteome</keyword>
<proteinExistence type="predicted"/>
<dbReference type="AlphaFoldDB" id="A0A0N1H3G3"/>
<feature type="region of interest" description="Disordered" evidence="1">
    <location>
        <begin position="577"/>
        <end position="697"/>
    </location>
</feature>
<dbReference type="RefSeq" id="XP_017999513.1">
    <property type="nucleotide sequence ID" value="XM_018143531.1"/>
</dbReference>
<feature type="compositionally biased region" description="Acidic residues" evidence="1">
    <location>
        <begin position="640"/>
        <end position="655"/>
    </location>
</feature>
<dbReference type="PANTHER" id="PTHR13265:SF0">
    <property type="entry name" value="HPR1"/>
    <property type="match status" value="1"/>
</dbReference>
<dbReference type="STRING" id="1664694.A0A0N1H3G3"/>
<gene>
    <name evidence="2" type="ORF">AB675_3479</name>
</gene>
<feature type="region of interest" description="Disordered" evidence="1">
    <location>
        <begin position="317"/>
        <end position="343"/>
    </location>
</feature>
<name>A0A0N1H3G3_9EURO</name>
<dbReference type="InterPro" id="IPR021861">
    <property type="entry name" value="THO_THOC1"/>
</dbReference>
<dbReference type="Proteomes" id="UP000038010">
    <property type="component" value="Unassembled WGS sequence"/>
</dbReference>
<reference evidence="2 3" key="1">
    <citation type="submission" date="2015-06" db="EMBL/GenBank/DDBJ databases">
        <title>Draft genome of the ant-associated black yeast Phialophora attae CBS 131958.</title>
        <authorList>
            <person name="Moreno L.F."/>
            <person name="Stielow B.J."/>
            <person name="de Hoog S."/>
            <person name="Vicente V.A."/>
            <person name="Weiss V.A."/>
            <person name="de Vries M."/>
            <person name="Cruz L.M."/>
            <person name="Souza E.M."/>
        </authorList>
    </citation>
    <scope>NUCLEOTIDE SEQUENCE [LARGE SCALE GENOMIC DNA]</scope>
    <source>
        <strain evidence="2 3">CBS 131958</strain>
    </source>
</reference>
<organism evidence="2 3">
    <name type="scientific">Cyphellophora attinorum</name>
    <dbReference type="NCBI Taxonomy" id="1664694"/>
    <lineage>
        <taxon>Eukaryota</taxon>
        <taxon>Fungi</taxon>
        <taxon>Dikarya</taxon>
        <taxon>Ascomycota</taxon>
        <taxon>Pezizomycotina</taxon>
        <taxon>Eurotiomycetes</taxon>
        <taxon>Chaetothyriomycetidae</taxon>
        <taxon>Chaetothyriales</taxon>
        <taxon>Cyphellophoraceae</taxon>
        <taxon>Cyphellophora</taxon>
    </lineage>
</organism>
<accession>A0A0N1H3G3</accession>
<dbReference type="GO" id="GO:0006406">
    <property type="term" value="P:mRNA export from nucleus"/>
    <property type="evidence" value="ECO:0007669"/>
    <property type="project" value="TreeGrafter"/>
</dbReference>
<dbReference type="PANTHER" id="PTHR13265">
    <property type="entry name" value="THO COMPLEX SUBUNIT 1"/>
    <property type="match status" value="1"/>
</dbReference>